<evidence type="ECO:0000259" key="8">
    <source>
        <dbReference type="Pfam" id="PF00266"/>
    </source>
</evidence>
<evidence type="ECO:0000256" key="7">
    <source>
        <dbReference type="ARBA" id="ARBA00023014"/>
    </source>
</evidence>
<dbReference type="AlphaFoldDB" id="A0A382PNI6"/>
<dbReference type="Gene3D" id="3.90.1150.10">
    <property type="entry name" value="Aspartate Aminotransferase, domain 1"/>
    <property type="match status" value="1"/>
</dbReference>
<evidence type="ECO:0000256" key="6">
    <source>
        <dbReference type="ARBA" id="ARBA00023004"/>
    </source>
</evidence>
<comment type="cofactor">
    <cofactor evidence="1">
        <name>pyridoxal 5'-phosphate</name>
        <dbReference type="ChEBI" id="CHEBI:597326"/>
    </cofactor>
</comment>
<feature type="non-terminal residue" evidence="9">
    <location>
        <position position="1"/>
    </location>
</feature>
<dbReference type="Gene3D" id="1.10.260.50">
    <property type="match status" value="1"/>
</dbReference>
<evidence type="ECO:0000313" key="9">
    <source>
        <dbReference type="EMBL" id="SVC74235.1"/>
    </source>
</evidence>
<feature type="non-terminal residue" evidence="9">
    <location>
        <position position="342"/>
    </location>
</feature>
<keyword evidence="5" id="KW-0663">Pyridoxal phosphate</keyword>
<organism evidence="9">
    <name type="scientific">marine metagenome</name>
    <dbReference type="NCBI Taxonomy" id="408172"/>
    <lineage>
        <taxon>unclassified sequences</taxon>
        <taxon>metagenomes</taxon>
        <taxon>ecological metagenomes</taxon>
    </lineage>
</organism>
<dbReference type="GO" id="GO:0051536">
    <property type="term" value="F:iron-sulfur cluster binding"/>
    <property type="evidence" value="ECO:0007669"/>
    <property type="project" value="UniProtKB-KW"/>
</dbReference>
<sequence length="342" mass="35592">GNPSSLHAAGRQARTAVETARAQVAALLGATPEEMSFTSGGTEADNWALHGRRRVVTSAVEHPAVQSAAEAVRDGGGEAVFVGVDRLGRIDPDALLAEVDRGDTDLVSLILANNETGTLQPLAQIGPVLRARSIVFHIDAVQAFGKIPVDVEELSADLVSLSAHKINGPKGVGALYVRRGTSLASWLHGGGHEQGLRAGTENVAGIVGFGAAAQLRSREMTTEAQRLEGLRDRLASGLMAAIDEVVVNGSTTHRLPGTLNVSFRRVEAESILLGLDMEGIAISSGSACTAGTSEPSHVLLAMGMEPRLAAGAVRFSLGYGNDTSQVDRVVEVIVPIVARLRA</sequence>
<dbReference type="GO" id="GO:0046872">
    <property type="term" value="F:metal ion binding"/>
    <property type="evidence" value="ECO:0007669"/>
    <property type="project" value="UniProtKB-KW"/>
</dbReference>
<evidence type="ECO:0000256" key="4">
    <source>
        <dbReference type="ARBA" id="ARBA00022723"/>
    </source>
</evidence>
<reference evidence="9" key="1">
    <citation type="submission" date="2018-05" db="EMBL/GenBank/DDBJ databases">
        <authorList>
            <person name="Lanie J.A."/>
            <person name="Ng W.-L."/>
            <person name="Kazmierczak K.M."/>
            <person name="Andrzejewski T.M."/>
            <person name="Davidsen T.M."/>
            <person name="Wayne K.J."/>
            <person name="Tettelin H."/>
            <person name="Glass J.I."/>
            <person name="Rusch D."/>
            <person name="Podicherti R."/>
            <person name="Tsui H.-C.T."/>
            <person name="Winkler M.E."/>
        </authorList>
    </citation>
    <scope>NUCLEOTIDE SEQUENCE</scope>
</reference>
<dbReference type="InterPro" id="IPR016454">
    <property type="entry name" value="Cysteine_dSase"/>
</dbReference>
<dbReference type="InterPro" id="IPR015424">
    <property type="entry name" value="PyrdxlP-dep_Trfase"/>
</dbReference>
<feature type="domain" description="Aminotransferase class V" evidence="8">
    <location>
        <begin position="2"/>
        <end position="329"/>
    </location>
</feature>
<dbReference type="PANTHER" id="PTHR11601">
    <property type="entry name" value="CYSTEINE DESULFURYLASE FAMILY MEMBER"/>
    <property type="match status" value="1"/>
</dbReference>
<accession>A0A382PNI6</accession>
<dbReference type="PIRSF" id="PIRSF005572">
    <property type="entry name" value="NifS"/>
    <property type="match status" value="1"/>
</dbReference>
<keyword evidence="6" id="KW-0408">Iron</keyword>
<dbReference type="Pfam" id="PF00266">
    <property type="entry name" value="Aminotran_5"/>
    <property type="match status" value="1"/>
</dbReference>
<dbReference type="InterPro" id="IPR015421">
    <property type="entry name" value="PyrdxlP-dep_Trfase_major"/>
</dbReference>
<dbReference type="EMBL" id="UINC01108264">
    <property type="protein sequence ID" value="SVC74235.1"/>
    <property type="molecule type" value="Genomic_DNA"/>
</dbReference>
<proteinExistence type="inferred from homology"/>
<evidence type="ECO:0000256" key="1">
    <source>
        <dbReference type="ARBA" id="ARBA00001933"/>
    </source>
</evidence>
<evidence type="ECO:0000256" key="5">
    <source>
        <dbReference type="ARBA" id="ARBA00022898"/>
    </source>
</evidence>
<name>A0A382PNI6_9ZZZZ</name>
<evidence type="ECO:0000256" key="3">
    <source>
        <dbReference type="ARBA" id="ARBA00022679"/>
    </source>
</evidence>
<keyword evidence="7" id="KW-0411">Iron-sulfur</keyword>
<keyword evidence="3" id="KW-0808">Transferase</keyword>
<dbReference type="InterPro" id="IPR015422">
    <property type="entry name" value="PyrdxlP-dep_Trfase_small"/>
</dbReference>
<comment type="similarity">
    <text evidence="2">Belongs to the class-V pyridoxal-phosphate-dependent aminotransferase family. NifS/IscS subfamily.</text>
</comment>
<gene>
    <name evidence="9" type="ORF">METZ01_LOCUS327089</name>
</gene>
<dbReference type="PANTHER" id="PTHR11601:SF34">
    <property type="entry name" value="CYSTEINE DESULFURASE"/>
    <property type="match status" value="1"/>
</dbReference>
<dbReference type="GO" id="GO:0016740">
    <property type="term" value="F:transferase activity"/>
    <property type="evidence" value="ECO:0007669"/>
    <property type="project" value="UniProtKB-KW"/>
</dbReference>
<protein>
    <recommendedName>
        <fullName evidence="8">Aminotransferase class V domain-containing protein</fullName>
    </recommendedName>
</protein>
<evidence type="ECO:0000256" key="2">
    <source>
        <dbReference type="ARBA" id="ARBA00006490"/>
    </source>
</evidence>
<keyword evidence="4" id="KW-0479">Metal-binding</keyword>
<dbReference type="Gene3D" id="3.40.640.10">
    <property type="entry name" value="Type I PLP-dependent aspartate aminotransferase-like (Major domain)"/>
    <property type="match status" value="1"/>
</dbReference>
<dbReference type="InterPro" id="IPR000192">
    <property type="entry name" value="Aminotrans_V_dom"/>
</dbReference>
<dbReference type="SUPFAM" id="SSF53383">
    <property type="entry name" value="PLP-dependent transferases"/>
    <property type="match status" value="1"/>
</dbReference>